<sequence length="81" mass="8647">MPVHPSEENTGDNLTDKVAKESSTSTASDHKLHDEDHTTATSGGKATVEDHKSKGPVLHADLGEVTSREELGKRDAELNAK</sequence>
<accession>A0A517L410</accession>
<evidence type="ECO:0000313" key="3">
    <source>
        <dbReference type="Proteomes" id="UP000316270"/>
    </source>
</evidence>
<organism evidence="2 3">
    <name type="scientific">Venturia effusa</name>
    <dbReference type="NCBI Taxonomy" id="50376"/>
    <lineage>
        <taxon>Eukaryota</taxon>
        <taxon>Fungi</taxon>
        <taxon>Dikarya</taxon>
        <taxon>Ascomycota</taxon>
        <taxon>Pezizomycotina</taxon>
        <taxon>Dothideomycetes</taxon>
        <taxon>Pleosporomycetidae</taxon>
        <taxon>Venturiales</taxon>
        <taxon>Venturiaceae</taxon>
        <taxon>Venturia</taxon>
    </lineage>
</organism>
<dbReference type="OrthoDB" id="2532734at2759"/>
<protein>
    <submittedName>
        <fullName evidence="2">Uncharacterized protein</fullName>
    </submittedName>
</protein>
<keyword evidence="3" id="KW-1185">Reference proteome</keyword>
<feature type="compositionally biased region" description="Basic and acidic residues" evidence="1">
    <location>
        <begin position="66"/>
        <end position="81"/>
    </location>
</feature>
<name>A0A517L410_9PEZI</name>
<gene>
    <name evidence="2" type="ORF">FKW77_008909</name>
</gene>
<feature type="compositionally biased region" description="Basic and acidic residues" evidence="1">
    <location>
        <begin position="28"/>
        <end position="38"/>
    </location>
</feature>
<reference evidence="2 3" key="1">
    <citation type="submission" date="2019-07" db="EMBL/GenBank/DDBJ databases">
        <title>Finished genome of Venturia effusa.</title>
        <authorList>
            <person name="Young C.A."/>
            <person name="Cox M.P."/>
            <person name="Ganley A.R.D."/>
            <person name="David W.J."/>
        </authorList>
    </citation>
    <scope>NUCLEOTIDE SEQUENCE [LARGE SCALE GENOMIC DNA]</scope>
    <source>
        <strain evidence="3">albino</strain>
    </source>
</reference>
<feature type="region of interest" description="Disordered" evidence="1">
    <location>
        <begin position="1"/>
        <end position="81"/>
    </location>
</feature>
<evidence type="ECO:0000256" key="1">
    <source>
        <dbReference type="SAM" id="MobiDB-lite"/>
    </source>
</evidence>
<dbReference type="EMBL" id="CP042188">
    <property type="protein sequence ID" value="QDS70348.1"/>
    <property type="molecule type" value="Genomic_DNA"/>
</dbReference>
<dbReference type="Proteomes" id="UP000316270">
    <property type="component" value="Chromosome 4"/>
</dbReference>
<proteinExistence type="predicted"/>
<dbReference type="AlphaFoldDB" id="A0A517L410"/>
<evidence type="ECO:0000313" key="2">
    <source>
        <dbReference type="EMBL" id="QDS70348.1"/>
    </source>
</evidence>